<dbReference type="InterPro" id="IPR001647">
    <property type="entry name" value="HTH_TetR"/>
</dbReference>
<comment type="caution">
    <text evidence="6">The sequence shown here is derived from an EMBL/GenBank/DDBJ whole genome shotgun (WGS) entry which is preliminary data.</text>
</comment>
<evidence type="ECO:0000256" key="2">
    <source>
        <dbReference type="ARBA" id="ARBA00023125"/>
    </source>
</evidence>
<evidence type="ECO:0000259" key="5">
    <source>
        <dbReference type="PROSITE" id="PS50977"/>
    </source>
</evidence>
<name>A0A919VD63_9ACTN</name>
<evidence type="ECO:0000313" key="7">
    <source>
        <dbReference type="Proteomes" id="UP000606172"/>
    </source>
</evidence>
<dbReference type="SUPFAM" id="SSF46689">
    <property type="entry name" value="Homeodomain-like"/>
    <property type="match status" value="1"/>
</dbReference>
<dbReference type="Pfam" id="PF00440">
    <property type="entry name" value="TetR_N"/>
    <property type="match status" value="1"/>
</dbReference>
<reference evidence="6" key="1">
    <citation type="submission" date="2021-01" db="EMBL/GenBank/DDBJ databases">
        <title>Whole genome shotgun sequence of Sinosporangium siamense NBRC 109515.</title>
        <authorList>
            <person name="Komaki H."/>
            <person name="Tamura T."/>
        </authorList>
    </citation>
    <scope>NUCLEOTIDE SEQUENCE</scope>
    <source>
        <strain evidence="6">NBRC 109515</strain>
    </source>
</reference>
<evidence type="ECO:0000256" key="4">
    <source>
        <dbReference type="PROSITE-ProRule" id="PRU00335"/>
    </source>
</evidence>
<dbReference type="InterPro" id="IPR009057">
    <property type="entry name" value="Homeodomain-like_sf"/>
</dbReference>
<dbReference type="Proteomes" id="UP000606172">
    <property type="component" value="Unassembled WGS sequence"/>
</dbReference>
<accession>A0A919VD63</accession>
<feature type="domain" description="HTH tetR-type" evidence="5">
    <location>
        <begin position="11"/>
        <end position="71"/>
    </location>
</feature>
<proteinExistence type="predicted"/>
<dbReference type="PANTHER" id="PTHR30055:SF151">
    <property type="entry name" value="TRANSCRIPTIONAL REGULATORY PROTEIN"/>
    <property type="match status" value="1"/>
</dbReference>
<keyword evidence="2 4" id="KW-0238">DNA-binding</keyword>
<evidence type="ECO:0000256" key="1">
    <source>
        <dbReference type="ARBA" id="ARBA00023015"/>
    </source>
</evidence>
<dbReference type="Pfam" id="PF02909">
    <property type="entry name" value="TetR_C_1"/>
    <property type="match status" value="1"/>
</dbReference>
<dbReference type="EMBL" id="BOOW01000027">
    <property type="protein sequence ID" value="GII93814.1"/>
    <property type="molecule type" value="Genomic_DNA"/>
</dbReference>
<dbReference type="InterPro" id="IPR050109">
    <property type="entry name" value="HTH-type_TetR-like_transc_reg"/>
</dbReference>
<feature type="DNA-binding region" description="H-T-H motif" evidence="4">
    <location>
        <begin position="34"/>
        <end position="53"/>
    </location>
</feature>
<keyword evidence="7" id="KW-1185">Reference proteome</keyword>
<dbReference type="GO" id="GO:0003700">
    <property type="term" value="F:DNA-binding transcription factor activity"/>
    <property type="evidence" value="ECO:0007669"/>
    <property type="project" value="TreeGrafter"/>
</dbReference>
<sequence length="219" mass="24665">MAQRARIPRGTLNREAIVTAAVEVLADGGLDALTMRAVADALGTRSMSLYTYFSGKEQLLTAAEEHLIAMLDLPEPGSGGVEALREIFRAYWRMLVAHPWLVRRDHSREETSPGDLRLAETIYSIVGRLGIPERTAVGLVATTFRFTLGCATLYPGRRAWDDPRHWERLRTELGKLPRDDYPSLHLFSTELSDYTQDEVFEFGLNELMNRFRAAAEHSS</sequence>
<evidence type="ECO:0000256" key="3">
    <source>
        <dbReference type="ARBA" id="ARBA00023163"/>
    </source>
</evidence>
<evidence type="ECO:0000313" key="6">
    <source>
        <dbReference type="EMBL" id="GII93814.1"/>
    </source>
</evidence>
<organism evidence="6 7">
    <name type="scientific">Sinosporangium siamense</name>
    <dbReference type="NCBI Taxonomy" id="1367973"/>
    <lineage>
        <taxon>Bacteria</taxon>
        <taxon>Bacillati</taxon>
        <taxon>Actinomycetota</taxon>
        <taxon>Actinomycetes</taxon>
        <taxon>Streptosporangiales</taxon>
        <taxon>Streptosporangiaceae</taxon>
        <taxon>Sinosporangium</taxon>
    </lineage>
</organism>
<dbReference type="GO" id="GO:0045892">
    <property type="term" value="P:negative regulation of DNA-templated transcription"/>
    <property type="evidence" value="ECO:0007669"/>
    <property type="project" value="InterPro"/>
</dbReference>
<dbReference type="InterPro" id="IPR036271">
    <property type="entry name" value="Tet_transcr_reg_TetR-rel_C_sf"/>
</dbReference>
<dbReference type="AlphaFoldDB" id="A0A919VD63"/>
<dbReference type="Gene3D" id="1.10.357.10">
    <property type="entry name" value="Tetracycline Repressor, domain 2"/>
    <property type="match status" value="1"/>
</dbReference>
<dbReference type="InterPro" id="IPR004111">
    <property type="entry name" value="Repressor_TetR_C"/>
</dbReference>
<dbReference type="PROSITE" id="PS50977">
    <property type="entry name" value="HTH_TETR_2"/>
    <property type="match status" value="1"/>
</dbReference>
<protein>
    <recommendedName>
        <fullName evidence="5">HTH tetR-type domain-containing protein</fullName>
    </recommendedName>
</protein>
<keyword evidence="3" id="KW-0804">Transcription</keyword>
<dbReference type="GO" id="GO:0000976">
    <property type="term" value="F:transcription cis-regulatory region binding"/>
    <property type="evidence" value="ECO:0007669"/>
    <property type="project" value="TreeGrafter"/>
</dbReference>
<dbReference type="PRINTS" id="PR00455">
    <property type="entry name" value="HTHTETR"/>
</dbReference>
<keyword evidence="1" id="KW-0805">Transcription regulation</keyword>
<dbReference type="SUPFAM" id="SSF48498">
    <property type="entry name" value="Tetracyclin repressor-like, C-terminal domain"/>
    <property type="match status" value="1"/>
</dbReference>
<gene>
    <name evidence="6" type="ORF">Ssi02_40450</name>
</gene>
<dbReference type="PANTHER" id="PTHR30055">
    <property type="entry name" value="HTH-TYPE TRANSCRIPTIONAL REGULATOR RUTR"/>
    <property type="match status" value="1"/>
</dbReference>